<accession>A0A7S4ITN7</accession>
<protein>
    <submittedName>
        <fullName evidence="1">Uncharacterized protein</fullName>
    </submittedName>
</protein>
<sequence length="161" mass="18268">MLFSGEYVRRIEDNPSNPFIVGVTRLNIAVATGKIIAYSYSRNSLMLFDINGRFNGIQTAQSVVDTLMSQDGKHLVTVGENVCFWNVHDLLCTQRVNLQSKPYRAKFSVDENLLFVVVQSTTDKQYSDIVVCPVACQIRVFVLYCIWTHGRSEGLWEIVQP</sequence>
<name>A0A7S4ITN7_9EUKA</name>
<organism evidence="1">
    <name type="scientific">Vannella robusta</name>
    <dbReference type="NCBI Taxonomy" id="1487602"/>
    <lineage>
        <taxon>Eukaryota</taxon>
        <taxon>Amoebozoa</taxon>
        <taxon>Discosea</taxon>
        <taxon>Flabellinia</taxon>
        <taxon>Vannellidae</taxon>
        <taxon>Vannella</taxon>
    </lineage>
</organism>
<dbReference type="SUPFAM" id="SSF69322">
    <property type="entry name" value="Tricorn protease domain 2"/>
    <property type="match status" value="1"/>
</dbReference>
<dbReference type="AlphaFoldDB" id="A0A7S4ITN7"/>
<evidence type="ECO:0000313" key="1">
    <source>
        <dbReference type="EMBL" id="CAE2239381.1"/>
    </source>
</evidence>
<gene>
    <name evidence="1" type="ORF">VSP0166_LOCUS16922</name>
</gene>
<reference evidence="1" key="1">
    <citation type="submission" date="2021-01" db="EMBL/GenBank/DDBJ databases">
        <authorList>
            <person name="Corre E."/>
            <person name="Pelletier E."/>
            <person name="Niang G."/>
            <person name="Scheremetjew M."/>
            <person name="Finn R."/>
            <person name="Kale V."/>
            <person name="Holt S."/>
            <person name="Cochrane G."/>
            <person name="Meng A."/>
            <person name="Brown T."/>
            <person name="Cohen L."/>
        </authorList>
    </citation>
    <scope>NUCLEOTIDE SEQUENCE</scope>
    <source>
        <strain evidence="1">DIVA3 518/3/11/1/6</strain>
    </source>
</reference>
<proteinExistence type="predicted"/>
<dbReference type="EMBL" id="HBKP01024256">
    <property type="protein sequence ID" value="CAE2239381.1"/>
    <property type="molecule type" value="Transcribed_RNA"/>
</dbReference>